<sequence length="40" mass="4203">MCQPIFALVSTGLVQRGGGTGPHKDGWGITFYEGKGCPHV</sequence>
<reference evidence="2 3" key="1">
    <citation type="submission" date="2018-06" db="EMBL/GenBank/DDBJ databases">
        <authorList>
            <consortium name="Pathogen Informatics"/>
            <person name="Doyle S."/>
        </authorList>
    </citation>
    <scope>NUCLEOTIDE SEQUENCE [LARGE SCALE GENOMIC DNA]</scope>
    <source>
        <strain evidence="2 3">NCTC10786</strain>
    </source>
</reference>
<evidence type="ECO:0000313" key="2">
    <source>
        <dbReference type="EMBL" id="SQB21969.1"/>
    </source>
</evidence>
<organism evidence="2 3">
    <name type="scientific">Citrobacter koseri</name>
    <name type="common">Citrobacter diversus</name>
    <dbReference type="NCBI Taxonomy" id="545"/>
    <lineage>
        <taxon>Bacteria</taxon>
        <taxon>Pseudomonadati</taxon>
        <taxon>Pseudomonadota</taxon>
        <taxon>Gammaproteobacteria</taxon>
        <taxon>Enterobacterales</taxon>
        <taxon>Enterobacteriaceae</taxon>
        <taxon>Citrobacter</taxon>
    </lineage>
</organism>
<evidence type="ECO:0000313" key="3">
    <source>
        <dbReference type="Proteomes" id="UP000251584"/>
    </source>
</evidence>
<dbReference type="InterPro" id="IPR026869">
    <property type="entry name" value="EgtC-like"/>
</dbReference>
<accession>A0A2X2X7W5</accession>
<keyword evidence="1" id="KW-0315">Glutamine amidotransferase</keyword>
<proteinExistence type="predicted"/>
<evidence type="ECO:0000256" key="1">
    <source>
        <dbReference type="ARBA" id="ARBA00022962"/>
    </source>
</evidence>
<protein>
    <submittedName>
        <fullName evidence="2">Amidotransferase</fullName>
    </submittedName>
</protein>
<dbReference type="AlphaFoldDB" id="A0A2X2X7W5"/>
<dbReference type="Pfam" id="PF13230">
    <property type="entry name" value="GATase_4"/>
    <property type="match status" value="1"/>
</dbReference>
<keyword evidence="2" id="KW-0808">Transferase</keyword>
<gene>
    <name evidence="2" type="ORF">NCTC10786_01193</name>
</gene>
<dbReference type="GO" id="GO:0016740">
    <property type="term" value="F:transferase activity"/>
    <property type="evidence" value="ECO:0007669"/>
    <property type="project" value="UniProtKB-KW"/>
</dbReference>
<dbReference type="EMBL" id="UAVY01000001">
    <property type="protein sequence ID" value="SQB21969.1"/>
    <property type="molecule type" value="Genomic_DNA"/>
</dbReference>
<name>A0A2X2X7W5_CITKO</name>
<dbReference type="Proteomes" id="UP000251584">
    <property type="component" value="Unassembled WGS sequence"/>
</dbReference>